<dbReference type="PANTHER" id="PTHR46797">
    <property type="entry name" value="HTH-TYPE TRANSCRIPTIONAL REGULATOR"/>
    <property type="match status" value="1"/>
</dbReference>
<dbReference type="Proteomes" id="UP000483261">
    <property type="component" value="Unassembled WGS sequence"/>
</dbReference>
<dbReference type="SUPFAM" id="SSF47413">
    <property type="entry name" value="lambda repressor-like DNA-binding domains"/>
    <property type="match status" value="1"/>
</dbReference>
<dbReference type="GO" id="GO:0003677">
    <property type="term" value="F:DNA binding"/>
    <property type="evidence" value="ECO:0007669"/>
    <property type="project" value="UniProtKB-KW"/>
</dbReference>
<organism evidence="3 4">
    <name type="scientific">Nocardioides turkmenicus</name>
    <dbReference type="NCBI Taxonomy" id="2711220"/>
    <lineage>
        <taxon>Bacteria</taxon>
        <taxon>Bacillati</taxon>
        <taxon>Actinomycetota</taxon>
        <taxon>Actinomycetes</taxon>
        <taxon>Propionibacteriales</taxon>
        <taxon>Nocardioidaceae</taxon>
        <taxon>Nocardioides</taxon>
    </lineage>
</organism>
<gene>
    <name evidence="3" type="ORF">G5C66_17670</name>
</gene>
<dbReference type="PANTHER" id="PTHR46797:SF1">
    <property type="entry name" value="METHYLPHOSPHONATE SYNTHASE"/>
    <property type="match status" value="1"/>
</dbReference>
<protein>
    <submittedName>
        <fullName evidence="3">Helix-turn-helix transcriptional regulator</fullName>
    </submittedName>
</protein>
<dbReference type="SMART" id="SM00530">
    <property type="entry name" value="HTH_XRE"/>
    <property type="match status" value="1"/>
</dbReference>
<evidence type="ECO:0000313" key="4">
    <source>
        <dbReference type="Proteomes" id="UP000483261"/>
    </source>
</evidence>
<accession>A0A6M1RAJ6</accession>
<dbReference type="CDD" id="cd00093">
    <property type="entry name" value="HTH_XRE"/>
    <property type="match status" value="1"/>
</dbReference>
<proteinExistence type="predicted"/>
<dbReference type="EMBL" id="JAALAA010000015">
    <property type="protein sequence ID" value="NGN94559.1"/>
    <property type="molecule type" value="Genomic_DNA"/>
</dbReference>
<dbReference type="AlphaFoldDB" id="A0A6M1RAJ6"/>
<dbReference type="Pfam" id="PF01381">
    <property type="entry name" value="HTH_3"/>
    <property type="match status" value="1"/>
</dbReference>
<evidence type="ECO:0000256" key="1">
    <source>
        <dbReference type="ARBA" id="ARBA00023125"/>
    </source>
</evidence>
<feature type="domain" description="HTH cro/C1-type" evidence="2">
    <location>
        <begin position="18"/>
        <end position="73"/>
    </location>
</feature>
<name>A0A6M1RAJ6_9ACTN</name>
<evidence type="ECO:0000313" key="3">
    <source>
        <dbReference type="EMBL" id="NGN94559.1"/>
    </source>
</evidence>
<sequence length="84" mass="9141">MSTSDEDTAFYVGIAAQVTEHRVARGLSQRELAELCGTTQSAIARLESGSRPPKIDTLLRVAAALDCRLEVGFRARTRAHRSTP</sequence>
<dbReference type="GO" id="GO:0003700">
    <property type="term" value="F:DNA-binding transcription factor activity"/>
    <property type="evidence" value="ECO:0007669"/>
    <property type="project" value="TreeGrafter"/>
</dbReference>
<dbReference type="RefSeq" id="WP_165112274.1">
    <property type="nucleotide sequence ID" value="NZ_JAALAA010000015.1"/>
</dbReference>
<keyword evidence="1" id="KW-0238">DNA-binding</keyword>
<keyword evidence="4" id="KW-1185">Reference proteome</keyword>
<comment type="caution">
    <text evidence="3">The sequence shown here is derived from an EMBL/GenBank/DDBJ whole genome shotgun (WGS) entry which is preliminary data.</text>
</comment>
<dbReference type="Gene3D" id="1.10.260.40">
    <property type="entry name" value="lambda repressor-like DNA-binding domains"/>
    <property type="match status" value="1"/>
</dbReference>
<evidence type="ECO:0000259" key="2">
    <source>
        <dbReference type="PROSITE" id="PS50943"/>
    </source>
</evidence>
<dbReference type="InterPro" id="IPR001387">
    <property type="entry name" value="Cro/C1-type_HTH"/>
</dbReference>
<dbReference type="GO" id="GO:0005829">
    <property type="term" value="C:cytosol"/>
    <property type="evidence" value="ECO:0007669"/>
    <property type="project" value="TreeGrafter"/>
</dbReference>
<reference evidence="3 4" key="1">
    <citation type="submission" date="2020-02" db="EMBL/GenBank/DDBJ databases">
        <title>Whole-genome analyses of novel actinobacteria.</title>
        <authorList>
            <person name="Sahin N."/>
        </authorList>
    </citation>
    <scope>NUCLEOTIDE SEQUENCE [LARGE SCALE GENOMIC DNA]</scope>
    <source>
        <strain evidence="3 4">KC13</strain>
    </source>
</reference>
<dbReference type="InterPro" id="IPR010982">
    <property type="entry name" value="Lambda_DNA-bd_dom_sf"/>
</dbReference>
<dbReference type="InterPro" id="IPR050807">
    <property type="entry name" value="TransReg_Diox_bact_type"/>
</dbReference>
<dbReference type="PROSITE" id="PS50943">
    <property type="entry name" value="HTH_CROC1"/>
    <property type="match status" value="1"/>
</dbReference>